<feature type="non-terminal residue" evidence="1">
    <location>
        <position position="1"/>
    </location>
</feature>
<organism evidence="1 2">
    <name type="scientific">Gigaspora margarita</name>
    <dbReference type="NCBI Taxonomy" id="4874"/>
    <lineage>
        <taxon>Eukaryota</taxon>
        <taxon>Fungi</taxon>
        <taxon>Fungi incertae sedis</taxon>
        <taxon>Mucoromycota</taxon>
        <taxon>Glomeromycotina</taxon>
        <taxon>Glomeromycetes</taxon>
        <taxon>Diversisporales</taxon>
        <taxon>Gigasporaceae</taxon>
        <taxon>Gigaspora</taxon>
    </lineage>
</organism>
<proteinExistence type="predicted"/>
<reference evidence="1 2" key="1">
    <citation type="submission" date="2021-06" db="EMBL/GenBank/DDBJ databases">
        <authorList>
            <person name="Kallberg Y."/>
            <person name="Tangrot J."/>
            <person name="Rosling A."/>
        </authorList>
    </citation>
    <scope>NUCLEOTIDE SEQUENCE [LARGE SCALE GENOMIC DNA]</scope>
    <source>
        <strain evidence="1 2">120-4 pot B 10/14</strain>
    </source>
</reference>
<sequence length="47" mass="5316">REQFKIWLPYIASPRQPVAAIVKDADDYNVIITAGQGDDVKVFKAHM</sequence>
<dbReference type="Proteomes" id="UP000789901">
    <property type="component" value="Unassembled WGS sequence"/>
</dbReference>
<dbReference type="EMBL" id="CAJVQB010059382">
    <property type="protein sequence ID" value="CAG8838962.1"/>
    <property type="molecule type" value="Genomic_DNA"/>
</dbReference>
<keyword evidence="2" id="KW-1185">Reference proteome</keyword>
<feature type="non-terminal residue" evidence="1">
    <location>
        <position position="47"/>
    </location>
</feature>
<comment type="caution">
    <text evidence="1">The sequence shown here is derived from an EMBL/GenBank/DDBJ whole genome shotgun (WGS) entry which is preliminary data.</text>
</comment>
<evidence type="ECO:0000313" key="1">
    <source>
        <dbReference type="EMBL" id="CAG8838962.1"/>
    </source>
</evidence>
<name>A0ABN7WTU1_GIGMA</name>
<protein>
    <submittedName>
        <fullName evidence="1">24962_t:CDS:1</fullName>
    </submittedName>
</protein>
<gene>
    <name evidence="1" type="ORF">GMARGA_LOCUS34235</name>
</gene>
<accession>A0ABN7WTU1</accession>
<evidence type="ECO:0000313" key="2">
    <source>
        <dbReference type="Proteomes" id="UP000789901"/>
    </source>
</evidence>